<sequence length="197" mass="21345">MLLHVVVPLMPDTKRASPRIQIGISMSVTGTSVSPAAVVAVGWLGWRPLGSSSGRSSYASVSVSTVPLPSDSGEVDSARSIGLAPSRLTVPRPVPHVRRWVVPTDGRPTAPSQPDHPAGKDCSSVKSPDDVTRWSVGPTTIPPRKLPPRDVEGRTVVMVWGVRWLLIRFGAEMLYNERVYRWEVFSIPGGKLYDLAC</sequence>
<reference evidence="2" key="2">
    <citation type="submission" date="2020-05" db="UniProtKB">
        <authorList>
            <consortium name="EnsemblMetazoa"/>
        </authorList>
    </citation>
    <scope>IDENTIFICATION</scope>
    <source>
        <strain evidence="2">FAR1</strain>
    </source>
</reference>
<evidence type="ECO:0000313" key="3">
    <source>
        <dbReference type="Proteomes" id="UP000075886"/>
    </source>
</evidence>
<accession>A0A182QSV6</accession>
<keyword evidence="3" id="KW-1185">Reference proteome</keyword>
<reference evidence="3" key="1">
    <citation type="submission" date="2014-01" db="EMBL/GenBank/DDBJ databases">
        <title>The Genome Sequence of Anopheles farauti FAR1 (V2).</title>
        <authorList>
            <consortium name="The Broad Institute Genomics Platform"/>
            <person name="Neafsey D.E."/>
            <person name="Besansky N."/>
            <person name="Howell P."/>
            <person name="Walton C."/>
            <person name="Young S.K."/>
            <person name="Zeng Q."/>
            <person name="Gargeya S."/>
            <person name="Fitzgerald M."/>
            <person name="Haas B."/>
            <person name="Abouelleil A."/>
            <person name="Allen A.W."/>
            <person name="Alvarado L."/>
            <person name="Arachchi H.M."/>
            <person name="Berlin A.M."/>
            <person name="Chapman S.B."/>
            <person name="Gainer-Dewar J."/>
            <person name="Goldberg J."/>
            <person name="Griggs A."/>
            <person name="Gujja S."/>
            <person name="Hansen M."/>
            <person name="Howarth C."/>
            <person name="Imamovic A."/>
            <person name="Ireland A."/>
            <person name="Larimer J."/>
            <person name="McCowan C."/>
            <person name="Murphy C."/>
            <person name="Pearson M."/>
            <person name="Poon T.W."/>
            <person name="Priest M."/>
            <person name="Roberts A."/>
            <person name="Saif S."/>
            <person name="Shea T."/>
            <person name="Sisk P."/>
            <person name="Sykes S."/>
            <person name="Wortman J."/>
            <person name="Nusbaum C."/>
            <person name="Birren B."/>
        </authorList>
    </citation>
    <scope>NUCLEOTIDE SEQUENCE [LARGE SCALE GENOMIC DNA]</scope>
    <source>
        <strain evidence="3">FAR1</strain>
    </source>
</reference>
<protein>
    <submittedName>
        <fullName evidence="2">Uncharacterized protein</fullName>
    </submittedName>
</protein>
<dbReference type="EnsemblMetazoa" id="AFAF016149-RA">
    <property type="protein sequence ID" value="AFAF016149-PA"/>
    <property type="gene ID" value="AFAF016149"/>
</dbReference>
<dbReference type="AlphaFoldDB" id="A0A182QSV6"/>
<evidence type="ECO:0000256" key="1">
    <source>
        <dbReference type="SAM" id="MobiDB-lite"/>
    </source>
</evidence>
<evidence type="ECO:0000313" key="2">
    <source>
        <dbReference type="EnsemblMetazoa" id="AFAF016149-PA"/>
    </source>
</evidence>
<dbReference type="EMBL" id="AXCN02000367">
    <property type="status" value="NOT_ANNOTATED_CDS"/>
    <property type="molecule type" value="Genomic_DNA"/>
</dbReference>
<dbReference type="Proteomes" id="UP000075886">
    <property type="component" value="Unassembled WGS sequence"/>
</dbReference>
<proteinExistence type="predicted"/>
<feature type="region of interest" description="Disordered" evidence="1">
    <location>
        <begin position="102"/>
        <end position="148"/>
    </location>
</feature>
<name>A0A182QSV6_9DIPT</name>
<organism evidence="2 3">
    <name type="scientific">Anopheles farauti</name>
    <dbReference type="NCBI Taxonomy" id="69004"/>
    <lineage>
        <taxon>Eukaryota</taxon>
        <taxon>Metazoa</taxon>
        <taxon>Ecdysozoa</taxon>
        <taxon>Arthropoda</taxon>
        <taxon>Hexapoda</taxon>
        <taxon>Insecta</taxon>
        <taxon>Pterygota</taxon>
        <taxon>Neoptera</taxon>
        <taxon>Endopterygota</taxon>
        <taxon>Diptera</taxon>
        <taxon>Nematocera</taxon>
        <taxon>Culicoidea</taxon>
        <taxon>Culicidae</taxon>
        <taxon>Anophelinae</taxon>
        <taxon>Anopheles</taxon>
    </lineage>
</organism>
<dbReference type="VEuPathDB" id="VectorBase:AFAF016149"/>